<feature type="chain" id="PRO_5046994805" description="Lipoprotein" evidence="2">
    <location>
        <begin position="21"/>
        <end position="160"/>
    </location>
</feature>
<name>A0ABX5KXG8_9BURK</name>
<evidence type="ECO:0000313" key="3">
    <source>
        <dbReference type="EMBL" id="PVX97519.1"/>
    </source>
</evidence>
<sequence length="160" mass="16551">MKRILAILLCATAAACASHGQVNPDVMQIATAPLTCSNKTECDLWWKRAEDWVRSHSKYEVQTVTDTLIQTSGPGGGRRLLAYEITKAANSDGTATIGFAAHCDSSLGCKPNPWSAGAAFKQFVRTGVDAPLPDDTTTGSGGDTAGVSGAAVAEPASSAH</sequence>
<keyword evidence="2" id="KW-0732">Signal</keyword>
<comment type="caution">
    <text evidence="3">The sequence shown here is derived from an EMBL/GenBank/DDBJ whole genome shotgun (WGS) entry which is preliminary data.</text>
</comment>
<keyword evidence="4" id="KW-1185">Reference proteome</keyword>
<evidence type="ECO:0008006" key="5">
    <source>
        <dbReference type="Google" id="ProtNLM"/>
    </source>
</evidence>
<evidence type="ECO:0000256" key="1">
    <source>
        <dbReference type="SAM" id="MobiDB-lite"/>
    </source>
</evidence>
<dbReference type="EMBL" id="QEOB01000001">
    <property type="protein sequence ID" value="PVX97519.1"/>
    <property type="molecule type" value="Genomic_DNA"/>
</dbReference>
<dbReference type="PROSITE" id="PS51257">
    <property type="entry name" value="PROKAR_LIPOPROTEIN"/>
    <property type="match status" value="1"/>
</dbReference>
<dbReference type="Proteomes" id="UP000245712">
    <property type="component" value="Unassembled WGS sequence"/>
</dbReference>
<dbReference type="RefSeq" id="WP_116609374.1">
    <property type="nucleotide sequence ID" value="NZ_QEOB01000001.1"/>
</dbReference>
<feature type="region of interest" description="Disordered" evidence="1">
    <location>
        <begin position="131"/>
        <end position="160"/>
    </location>
</feature>
<proteinExistence type="predicted"/>
<evidence type="ECO:0000313" key="4">
    <source>
        <dbReference type="Proteomes" id="UP000245712"/>
    </source>
</evidence>
<feature type="signal peptide" evidence="2">
    <location>
        <begin position="1"/>
        <end position="20"/>
    </location>
</feature>
<reference evidence="3 4" key="1">
    <citation type="submission" date="2018-05" db="EMBL/GenBank/DDBJ databases">
        <title>Genomic Encyclopedia of Type Strains, Phase IV (KMG-V): Genome sequencing to study the core and pangenomes of soil and plant-associated prokaryotes.</title>
        <authorList>
            <person name="Whitman W."/>
        </authorList>
    </citation>
    <scope>NUCLEOTIDE SEQUENCE [LARGE SCALE GENOMIC DNA]</scope>
    <source>
        <strain evidence="3 4">SCZa-39</strain>
    </source>
</reference>
<gene>
    <name evidence="3" type="ORF">C7402_101230</name>
</gene>
<accession>A0ABX5KXG8</accession>
<organism evidence="3 4">
    <name type="scientific">Paraburkholderia unamae</name>
    <dbReference type="NCBI Taxonomy" id="219649"/>
    <lineage>
        <taxon>Bacteria</taxon>
        <taxon>Pseudomonadati</taxon>
        <taxon>Pseudomonadota</taxon>
        <taxon>Betaproteobacteria</taxon>
        <taxon>Burkholderiales</taxon>
        <taxon>Burkholderiaceae</taxon>
        <taxon>Paraburkholderia</taxon>
    </lineage>
</organism>
<evidence type="ECO:0000256" key="2">
    <source>
        <dbReference type="SAM" id="SignalP"/>
    </source>
</evidence>
<protein>
    <recommendedName>
        <fullName evidence="5">Lipoprotein</fullName>
    </recommendedName>
</protein>